<evidence type="ECO:0000313" key="4">
    <source>
        <dbReference type="Proteomes" id="UP000033140"/>
    </source>
</evidence>
<feature type="chain" id="PRO_5002430698" evidence="2">
    <location>
        <begin position="22"/>
        <end position="649"/>
    </location>
</feature>
<evidence type="ECO:0000313" key="3">
    <source>
        <dbReference type="EMBL" id="GAO52589.1"/>
    </source>
</evidence>
<comment type="caution">
    <text evidence="3">The sequence shown here is derived from an EMBL/GenBank/DDBJ whole genome shotgun (WGS) entry which is preliminary data.</text>
</comment>
<reference evidence="3 4" key="1">
    <citation type="journal article" date="2011" name="J. Gen. Appl. Microbiol.">
        <title>Draft genome sequencing of the enigmatic yeast Saitoella complicata.</title>
        <authorList>
            <person name="Nishida H."/>
            <person name="Hamamoto M."/>
            <person name="Sugiyama J."/>
        </authorList>
    </citation>
    <scope>NUCLEOTIDE SEQUENCE [LARGE SCALE GENOMIC DNA]</scope>
    <source>
        <strain evidence="3 4">NRRL Y-17804</strain>
    </source>
</reference>
<proteinExistence type="predicted"/>
<gene>
    <name evidence="3" type="ORF">G7K_6662-t1</name>
</gene>
<name>A0A0E9NRU3_SAICN</name>
<protein>
    <submittedName>
        <fullName evidence="3">Uncharacterized protein</fullName>
    </submittedName>
</protein>
<dbReference type="AlphaFoldDB" id="A0A0E9NRU3"/>
<dbReference type="Proteomes" id="UP000033140">
    <property type="component" value="Unassembled WGS sequence"/>
</dbReference>
<evidence type="ECO:0000256" key="2">
    <source>
        <dbReference type="SAM" id="SignalP"/>
    </source>
</evidence>
<evidence type="ECO:0000256" key="1">
    <source>
        <dbReference type="SAM" id="MobiDB-lite"/>
    </source>
</evidence>
<reference evidence="3 4" key="3">
    <citation type="journal article" date="2015" name="Genome Announc.">
        <title>Draft Genome Sequence of the Archiascomycetous Yeast Saitoella complicata.</title>
        <authorList>
            <person name="Yamauchi K."/>
            <person name="Kondo S."/>
            <person name="Hamamoto M."/>
            <person name="Takahashi Y."/>
            <person name="Ogura Y."/>
            <person name="Hayashi T."/>
            <person name="Nishida H."/>
        </authorList>
    </citation>
    <scope>NUCLEOTIDE SEQUENCE [LARGE SCALE GENOMIC DNA]</scope>
    <source>
        <strain evidence="3 4">NRRL Y-17804</strain>
    </source>
</reference>
<organism evidence="3 4">
    <name type="scientific">Saitoella complicata (strain BCRC 22490 / CBS 7301 / JCM 7358 / NBRC 10748 / NRRL Y-17804)</name>
    <dbReference type="NCBI Taxonomy" id="698492"/>
    <lineage>
        <taxon>Eukaryota</taxon>
        <taxon>Fungi</taxon>
        <taxon>Dikarya</taxon>
        <taxon>Ascomycota</taxon>
        <taxon>Taphrinomycotina</taxon>
        <taxon>Taphrinomycotina incertae sedis</taxon>
        <taxon>Saitoella</taxon>
    </lineage>
</organism>
<feature type="signal peptide" evidence="2">
    <location>
        <begin position="1"/>
        <end position="21"/>
    </location>
</feature>
<sequence>MMWVSIWLCLGGFLEFWFVSSFLGVPQEYTSLIKPSHVQLVGCGLPITCLPRGLSISRELNQTTTYMASHTTQPQSANQPAQKSTVALFSRSLRQQSPLWNTTARILSQNAGWVVRDIEVTPTTPGDVTIPSTPFSIICQQSSMTTQHTPPNNASSGDDFVVLIERVEQLLSRSRTPVILVISPNINDFLNIQLRLVNTFSEQISVLPAFTPDDAVTAIKVLVTGYHSGLQNNRSPHAPNPLGLISQMTTHPPLVESATYMLHDMFPSIADIANATVQDMEVLGKRDAHVVVGFWEEDWVFGRVVMDPLLPFAPSNRKDAMNIVEQCPRQMSFKLNVADAQVPTGEKRKDVILMPHQFDLSFLRVVVYLPAETPAPERERYEVELEKIWQGIHSHEAVQVITLENQMQIAVTYLPDSIISRGELATLYSREQIESGAQLSSRHLPVFFRTADWMKPSPARASTELHSESSLTWAWARIILRSSSKVNCWWASHIALLRTWPWGLENDTGNRTTSYTLCRRCVCRPSKGPAIPLTTFGRHGTAKPGDSGWERSTCSSRTDLPRSCSTSTPTLSAKNMTCIRYMVENWSQIKYRDMVVEKPPVVVPAPTVPKATPPASSSGGLDSSLKVNGRGVPSTLSLAALEGRTQSGF</sequence>
<dbReference type="EMBL" id="BACD03000075">
    <property type="protein sequence ID" value="GAO52589.1"/>
    <property type="molecule type" value="Genomic_DNA"/>
</dbReference>
<keyword evidence="4" id="KW-1185">Reference proteome</keyword>
<feature type="region of interest" description="Disordered" evidence="1">
    <location>
        <begin position="607"/>
        <end position="628"/>
    </location>
</feature>
<accession>A0A0E9NRU3</accession>
<feature type="region of interest" description="Disordered" evidence="1">
    <location>
        <begin position="534"/>
        <end position="553"/>
    </location>
</feature>
<keyword evidence="2" id="KW-0732">Signal</keyword>
<reference evidence="3 4" key="2">
    <citation type="journal article" date="2014" name="J. Gen. Appl. Microbiol.">
        <title>The early diverging ascomycetous budding yeast Saitoella complicata has three histone deacetylases belonging to the Clr6, Hos2, and Rpd3 lineages.</title>
        <authorList>
            <person name="Nishida H."/>
            <person name="Matsumoto T."/>
            <person name="Kondo S."/>
            <person name="Hamamoto M."/>
            <person name="Yoshikawa H."/>
        </authorList>
    </citation>
    <scope>NUCLEOTIDE SEQUENCE [LARGE SCALE GENOMIC DNA]</scope>
    <source>
        <strain evidence="3 4">NRRL Y-17804</strain>
    </source>
</reference>